<evidence type="ECO:0000313" key="1">
    <source>
        <dbReference type="EMBL" id="GAA0873353.1"/>
    </source>
</evidence>
<dbReference type="Proteomes" id="UP001500507">
    <property type="component" value="Unassembled WGS sequence"/>
</dbReference>
<accession>A0ABN1MJF8</accession>
<evidence type="ECO:0008006" key="3">
    <source>
        <dbReference type="Google" id="ProtNLM"/>
    </source>
</evidence>
<dbReference type="Pfam" id="PF11322">
    <property type="entry name" value="DUF3124"/>
    <property type="match status" value="1"/>
</dbReference>
<organism evidence="1 2">
    <name type="scientific">Gangjinia marincola</name>
    <dbReference type="NCBI Taxonomy" id="578463"/>
    <lineage>
        <taxon>Bacteria</taxon>
        <taxon>Pseudomonadati</taxon>
        <taxon>Bacteroidota</taxon>
        <taxon>Flavobacteriia</taxon>
        <taxon>Flavobacteriales</taxon>
        <taxon>Flavobacteriaceae</taxon>
        <taxon>Gangjinia</taxon>
    </lineage>
</organism>
<reference evidence="1 2" key="1">
    <citation type="journal article" date="2019" name="Int. J. Syst. Evol. Microbiol.">
        <title>The Global Catalogue of Microorganisms (GCM) 10K type strain sequencing project: providing services to taxonomists for standard genome sequencing and annotation.</title>
        <authorList>
            <consortium name="The Broad Institute Genomics Platform"/>
            <consortium name="The Broad Institute Genome Sequencing Center for Infectious Disease"/>
            <person name="Wu L."/>
            <person name="Ma J."/>
        </authorList>
    </citation>
    <scope>NUCLEOTIDE SEQUENCE [LARGE SCALE GENOMIC DNA]</scope>
    <source>
        <strain evidence="1 2">JCM 16082</strain>
    </source>
</reference>
<name>A0ABN1MJF8_9FLAO</name>
<protein>
    <recommendedName>
        <fullName evidence="3">DUF3124 domain-containing protein</fullName>
    </recommendedName>
</protein>
<dbReference type="EMBL" id="BAAAFG010000016">
    <property type="protein sequence ID" value="GAA0873353.1"/>
    <property type="molecule type" value="Genomic_DNA"/>
</dbReference>
<keyword evidence="2" id="KW-1185">Reference proteome</keyword>
<evidence type="ECO:0000313" key="2">
    <source>
        <dbReference type="Proteomes" id="UP001500507"/>
    </source>
</evidence>
<proteinExistence type="predicted"/>
<dbReference type="InterPro" id="IPR021471">
    <property type="entry name" value="DUF3124"/>
</dbReference>
<gene>
    <name evidence="1" type="ORF">GCM10009117_25000</name>
</gene>
<sequence length="167" mass="18945">MSISCVESNPNQRTEAIVEAQTLQYTNNKEIDSTYRKRKIYVPIYSDIYRGTRAEKTLLTATLSIRNTSERDSLFINRVDYFNTQGQLVRQYLNGEIYLDPLETLDYIIEERDTLGGSGANFIIECYGKKHVSPVFQAIMIGGLGNRVFAFTANGIEIEEPSPALED</sequence>
<comment type="caution">
    <text evidence="1">The sequence shown here is derived from an EMBL/GenBank/DDBJ whole genome shotgun (WGS) entry which is preliminary data.</text>
</comment>